<feature type="transmembrane region" description="Helical" evidence="5">
    <location>
        <begin position="267"/>
        <end position="286"/>
    </location>
</feature>
<comment type="subcellular location">
    <subcellularLocation>
        <location evidence="1">Membrane</location>
        <topology evidence="1">Multi-pass membrane protein</topology>
    </subcellularLocation>
</comment>
<proteinExistence type="predicted"/>
<feature type="transmembrane region" description="Helical" evidence="5">
    <location>
        <begin position="77"/>
        <end position="95"/>
    </location>
</feature>
<accession>A0ABW2QXI4</accession>
<evidence type="ECO:0000256" key="4">
    <source>
        <dbReference type="ARBA" id="ARBA00023136"/>
    </source>
</evidence>
<evidence type="ECO:0000256" key="5">
    <source>
        <dbReference type="SAM" id="Phobius"/>
    </source>
</evidence>
<dbReference type="InterPro" id="IPR037185">
    <property type="entry name" value="EmrE-like"/>
</dbReference>
<protein>
    <submittedName>
        <fullName evidence="7">DMT family transporter</fullName>
    </submittedName>
</protein>
<sequence length="296" mass="32130">MLQRLKQSSSFWMILACFCFGIMGVFVKLGSVQFSISELVFYRCIAGFVGILFVVMLQGNTLKVSLPMLKLHMSRCVAGFVALLFYFYAIAHLALPTAVTLSYTSPLFLTLITIFYLKQKPQGGQILAIMIGFVGVVLLLKPTFESAQWQAGLLGLLSGLLSGVAYFNVNKLGQAGEPAWRTVFYFSLVSSLGAAVLMGLQDEPLTMLDSRNIWIVLGLGVSATVAQLAMTRAYSRGKTLAVASLAYLTVLFATLFAVLLWDEQLHLSSYIAMALIAACGILSSALKMNKSVSLSP</sequence>
<evidence type="ECO:0000256" key="2">
    <source>
        <dbReference type="ARBA" id="ARBA00022692"/>
    </source>
</evidence>
<dbReference type="PANTHER" id="PTHR22911">
    <property type="entry name" value="ACYL-MALONYL CONDENSING ENZYME-RELATED"/>
    <property type="match status" value="1"/>
</dbReference>
<keyword evidence="8" id="KW-1185">Reference proteome</keyword>
<feature type="transmembrane region" description="Helical" evidence="5">
    <location>
        <begin position="147"/>
        <end position="167"/>
    </location>
</feature>
<dbReference type="InterPro" id="IPR000620">
    <property type="entry name" value="EamA_dom"/>
</dbReference>
<feature type="transmembrane region" description="Helical" evidence="5">
    <location>
        <begin position="40"/>
        <end position="57"/>
    </location>
</feature>
<reference evidence="8" key="1">
    <citation type="journal article" date="2019" name="Int. J. Syst. Evol. Microbiol.">
        <title>The Global Catalogue of Microorganisms (GCM) 10K type strain sequencing project: providing services to taxonomists for standard genome sequencing and annotation.</title>
        <authorList>
            <consortium name="The Broad Institute Genomics Platform"/>
            <consortium name="The Broad Institute Genome Sequencing Center for Infectious Disease"/>
            <person name="Wu L."/>
            <person name="Ma J."/>
        </authorList>
    </citation>
    <scope>NUCLEOTIDE SEQUENCE [LARGE SCALE GENOMIC DNA]</scope>
    <source>
        <strain evidence="8">CCUG 62945</strain>
    </source>
</reference>
<dbReference type="PROSITE" id="PS51257">
    <property type="entry name" value="PROKAR_LIPOPROTEIN"/>
    <property type="match status" value="1"/>
</dbReference>
<feature type="transmembrane region" description="Helical" evidence="5">
    <location>
        <begin position="124"/>
        <end position="141"/>
    </location>
</feature>
<feature type="domain" description="EamA" evidence="6">
    <location>
        <begin position="10"/>
        <end position="140"/>
    </location>
</feature>
<dbReference type="PANTHER" id="PTHR22911:SF6">
    <property type="entry name" value="SOLUTE CARRIER FAMILY 35 MEMBER G1"/>
    <property type="match status" value="1"/>
</dbReference>
<gene>
    <name evidence="7" type="ORF">ACFQNF_10140</name>
</gene>
<evidence type="ECO:0000313" key="8">
    <source>
        <dbReference type="Proteomes" id="UP001596473"/>
    </source>
</evidence>
<comment type="caution">
    <text evidence="7">The sequence shown here is derived from an EMBL/GenBank/DDBJ whole genome shotgun (WGS) entry which is preliminary data.</text>
</comment>
<feature type="domain" description="EamA" evidence="6">
    <location>
        <begin position="153"/>
        <end position="278"/>
    </location>
</feature>
<keyword evidence="3 5" id="KW-1133">Transmembrane helix</keyword>
<evidence type="ECO:0000256" key="3">
    <source>
        <dbReference type="ARBA" id="ARBA00022989"/>
    </source>
</evidence>
<evidence type="ECO:0000313" key="7">
    <source>
        <dbReference type="EMBL" id="MFC7420244.1"/>
    </source>
</evidence>
<feature type="transmembrane region" description="Helical" evidence="5">
    <location>
        <begin position="101"/>
        <end position="117"/>
    </location>
</feature>
<organism evidence="7 8">
    <name type="scientific">Iodobacter arcticus</name>
    <dbReference type="NCBI Taxonomy" id="590593"/>
    <lineage>
        <taxon>Bacteria</taxon>
        <taxon>Pseudomonadati</taxon>
        <taxon>Pseudomonadota</taxon>
        <taxon>Betaproteobacteria</taxon>
        <taxon>Neisseriales</taxon>
        <taxon>Chitinibacteraceae</taxon>
        <taxon>Iodobacter</taxon>
    </lineage>
</organism>
<evidence type="ECO:0000259" key="6">
    <source>
        <dbReference type="Pfam" id="PF00892"/>
    </source>
</evidence>
<feature type="transmembrane region" description="Helical" evidence="5">
    <location>
        <begin position="212"/>
        <end position="230"/>
    </location>
</feature>
<keyword evidence="4 5" id="KW-0472">Membrane</keyword>
<dbReference type="EMBL" id="JBHTBQ010000015">
    <property type="protein sequence ID" value="MFC7420244.1"/>
    <property type="molecule type" value="Genomic_DNA"/>
</dbReference>
<feature type="transmembrane region" description="Helical" evidence="5">
    <location>
        <begin position="179"/>
        <end position="200"/>
    </location>
</feature>
<feature type="transmembrane region" description="Helical" evidence="5">
    <location>
        <begin position="242"/>
        <end position="261"/>
    </location>
</feature>
<feature type="transmembrane region" description="Helical" evidence="5">
    <location>
        <begin position="12"/>
        <end position="34"/>
    </location>
</feature>
<evidence type="ECO:0000256" key="1">
    <source>
        <dbReference type="ARBA" id="ARBA00004141"/>
    </source>
</evidence>
<dbReference type="Proteomes" id="UP001596473">
    <property type="component" value="Unassembled WGS sequence"/>
</dbReference>
<dbReference type="RefSeq" id="WP_380187879.1">
    <property type="nucleotide sequence ID" value="NZ_JBHTBQ010000015.1"/>
</dbReference>
<name>A0ABW2QXI4_9NEIS</name>
<dbReference type="Pfam" id="PF00892">
    <property type="entry name" value="EamA"/>
    <property type="match status" value="2"/>
</dbReference>
<dbReference type="SUPFAM" id="SSF103481">
    <property type="entry name" value="Multidrug resistance efflux transporter EmrE"/>
    <property type="match status" value="2"/>
</dbReference>
<keyword evidence="2 5" id="KW-0812">Transmembrane</keyword>